<proteinExistence type="predicted"/>
<dbReference type="RefSeq" id="WP_036680695.1">
    <property type="nucleotide sequence ID" value="NZ_JNVM01000008.1"/>
</dbReference>
<gene>
    <name evidence="1" type="ORF">ET33_36600</name>
</gene>
<sequence>MKRWLQAASLLLVCTLLGGCMYPKEMRKENQIASGEYVIVVQNAIDQYKAKTGVLPIKNFEATTPLYEQNPIDFKKLKGRYLSEVPANAFENGGTASYVLIDAETKPTVKMMDLPSFQQTVELQQEVDRYKSKTGTLPAGESVAPGFVAIDYAKLNRKPLEVTSMYTRSVMLPFLMSESGQVAIDYAPEIMRLIDKKQLQSRLDEKQDLRALLVQESYFVPARSFAYIWKDNKPVPVPESF</sequence>
<protein>
    <recommendedName>
        <fullName evidence="3">Lipoprotein</fullName>
    </recommendedName>
</protein>
<dbReference type="AlphaFoldDB" id="A0A081P5Y0"/>
<dbReference type="eggNOG" id="ENOG502Z8XG">
    <property type="taxonomic scope" value="Bacteria"/>
</dbReference>
<dbReference type="EMBL" id="JNVM01000008">
    <property type="protein sequence ID" value="KEQ26103.1"/>
    <property type="molecule type" value="Genomic_DNA"/>
</dbReference>
<evidence type="ECO:0008006" key="3">
    <source>
        <dbReference type="Google" id="ProtNLM"/>
    </source>
</evidence>
<comment type="caution">
    <text evidence="1">The sequence shown here is derived from an EMBL/GenBank/DDBJ whole genome shotgun (WGS) entry which is preliminary data.</text>
</comment>
<evidence type="ECO:0000313" key="1">
    <source>
        <dbReference type="EMBL" id="KEQ26103.1"/>
    </source>
</evidence>
<dbReference type="Proteomes" id="UP000028123">
    <property type="component" value="Unassembled WGS sequence"/>
</dbReference>
<dbReference type="PROSITE" id="PS51257">
    <property type="entry name" value="PROKAR_LIPOPROTEIN"/>
    <property type="match status" value="1"/>
</dbReference>
<organism evidence="1 2">
    <name type="scientific">Paenibacillus tyrfis</name>
    <dbReference type="NCBI Taxonomy" id="1501230"/>
    <lineage>
        <taxon>Bacteria</taxon>
        <taxon>Bacillati</taxon>
        <taxon>Bacillota</taxon>
        <taxon>Bacilli</taxon>
        <taxon>Bacillales</taxon>
        <taxon>Paenibacillaceae</taxon>
        <taxon>Paenibacillus</taxon>
    </lineage>
</organism>
<name>A0A081P5Y0_9BACL</name>
<dbReference type="OrthoDB" id="2449131at2"/>
<accession>A0A081P5Y0</accession>
<reference evidence="1 2" key="1">
    <citation type="submission" date="2014-06" db="EMBL/GenBank/DDBJ databases">
        <title>Draft genome sequence of Paenibacillus sp. MSt1.</title>
        <authorList>
            <person name="Aw Y.K."/>
            <person name="Ong K.S."/>
            <person name="Gan H.M."/>
            <person name="Lee S.M."/>
        </authorList>
    </citation>
    <scope>NUCLEOTIDE SEQUENCE [LARGE SCALE GENOMIC DNA]</scope>
    <source>
        <strain evidence="1 2">MSt1</strain>
    </source>
</reference>
<evidence type="ECO:0000313" key="2">
    <source>
        <dbReference type="Proteomes" id="UP000028123"/>
    </source>
</evidence>
<keyword evidence="2" id="KW-1185">Reference proteome</keyword>